<protein>
    <submittedName>
        <fullName evidence="1">Uncharacterized protein</fullName>
    </submittedName>
</protein>
<dbReference type="AlphaFoldDB" id="A0ABD3N418"/>
<evidence type="ECO:0000313" key="1">
    <source>
        <dbReference type="EMBL" id="KAL3770742.1"/>
    </source>
</evidence>
<keyword evidence="2" id="KW-1185">Reference proteome</keyword>
<dbReference type="EMBL" id="JALLAZ020001621">
    <property type="protein sequence ID" value="KAL3770742.1"/>
    <property type="molecule type" value="Genomic_DNA"/>
</dbReference>
<dbReference type="Proteomes" id="UP001530315">
    <property type="component" value="Unassembled WGS sequence"/>
</dbReference>
<sequence>MYGTVSLFSASPSAHARGVMHTQDDALVENVPAGHRTQFLTESLPKLAVDSTLRYVPAGQGIMFPPSRLAKFPDESFSVARSSTKTSCEQYAIRHPSRHSNLAISARSLYGGVDES</sequence>
<accession>A0ABD3N418</accession>
<name>A0ABD3N418_9STRA</name>
<organism evidence="1 2">
    <name type="scientific">Stephanodiscus triporus</name>
    <dbReference type="NCBI Taxonomy" id="2934178"/>
    <lineage>
        <taxon>Eukaryota</taxon>
        <taxon>Sar</taxon>
        <taxon>Stramenopiles</taxon>
        <taxon>Ochrophyta</taxon>
        <taxon>Bacillariophyta</taxon>
        <taxon>Coscinodiscophyceae</taxon>
        <taxon>Thalassiosirophycidae</taxon>
        <taxon>Stephanodiscales</taxon>
        <taxon>Stephanodiscaceae</taxon>
        <taxon>Stephanodiscus</taxon>
    </lineage>
</organism>
<evidence type="ECO:0000313" key="2">
    <source>
        <dbReference type="Proteomes" id="UP001530315"/>
    </source>
</evidence>
<reference evidence="1 2" key="1">
    <citation type="submission" date="2024-10" db="EMBL/GenBank/DDBJ databases">
        <title>Updated reference genomes for cyclostephanoid diatoms.</title>
        <authorList>
            <person name="Roberts W.R."/>
            <person name="Alverson A.J."/>
        </authorList>
    </citation>
    <scope>NUCLEOTIDE SEQUENCE [LARGE SCALE GENOMIC DNA]</scope>
    <source>
        <strain evidence="1 2">AJA276-08</strain>
    </source>
</reference>
<gene>
    <name evidence="1" type="ORF">ACHAW5_001459</name>
</gene>
<proteinExistence type="predicted"/>
<comment type="caution">
    <text evidence="1">The sequence shown here is derived from an EMBL/GenBank/DDBJ whole genome shotgun (WGS) entry which is preliminary data.</text>
</comment>